<dbReference type="InterPro" id="IPR050930">
    <property type="entry name" value="MFS_Vesicular_Transporter"/>
</dbReference>
<dbReference type="Gene3D" id="1.20.1250.20">
    <property type="entry name" value="MFS general substrate transporter like domains"/>
    <property type="match status" value="1"/>
</dbReference>
<protein>
    <submittedName>
        <fullName evidence="8">MFS transporter</fullName>
    </submittedName>
</protein>
<dbReference type="PANTHER" id="PTHR23506:SF23">
    <property type="entry name" value="GH10249P"/>
    <property type="match status" value="1"/>
</dbReference>
<dbReference type="InterPro" id="IPR036259">
    <property type="entry name" value="MFS_trans_sf"/>
</dbReference>
<dbReference type="InterPro" id="IPR020846">
    <property type="entry name" value="MFS_dom"/>
</dbReference>
<gene>
    <name evidence="8" type="ORF">KHC33_02585</name>
</gene>
<organism evidence="8 9">
    <name type="scientific">Methanospirillum purgamenti</name>
    <dbReference type="NCBI Taxonomy" id="2834276"/>
    <lineage>
        <taxon>Archaea</taxon>
        <taxon>Methanobacteriati</taxon>
        <taxon>Methanobacteriota</taxon>
        <taxon>Stenosarchaea group</taxon>
        <taxon>Methanomicrobia</taxon>
        <taxon>Methanomicrobiales</taxon>
        <taxon>Methanospirillaceae</taxon>
        <taxon>Methanospirillum</taxon>
    </lineage>
</organism>
<feature type="domain" description="Major facilitator superfamily (MFS) profile" evidence="7">
    <location>
        <begin position="17"/>
        <end position="391"/>
    </location>
</feature>
<evidence type="ECO:0000256" key="4">
    <source>
        <dbReference type="ARBA" id="ARBA00022989"/>
    </source>
</evidence>
<sequence>MHISDPVLTERRDHRLLFTSLYVAVFTTMLGIGIVIPLLPRFAETLGASGFGIGMIFSSFAVSRAIAMPFFGRFSDTRGRRQIIIIGLFIYALFSLLYVPANSVLELSGIRFLQGVASAMVFPVAMAYIGDIAPAGMEGRYLGTFTSSLFLGMGFGPFLGGIVTDLAGMDMAFISMAGLTGVALITCLVFLPDYRGTRKEQTHIMNLVTHPGLRIPLLYQLMNAFANGTFMVFLPVIAAHIGNLSVGETGMVISVSVLSTALLQRVCGRLADRFDKYVLITVGCIIVALALALVPGFEGLWNYMLFALIMGIGGGISVPAMYALVTITGRDVGQGAAMGTVNMVMSIGMIISPLLCGMIMDKAGITAVFYLSAVIVLISTPVYLSKARFSMYHNHRFE</sequence>
<feature type="transmembrane region" description="Helical" evidence="6">
    <location>
        <begin position="171"/>
        <end position="191"/>
    </location>
</feature>
<feature type="transmembrane region" description="Helical" evidence="6">
    <location>
        <begin position="366"/>
        <end position="384"/>
    </location>
</feature>
<dbReference type="CDD" id="cd17325">
    <property type="entry name" value="MFS_MdtG_SLC18_like"/>
    <property type="match status" value="1"/>
</dbReference>
<feature type="transmembrane region" description="Helical" evidence="6">
    <location>
        <begin position="141"/>
        <end position="159"/>
    </location>
</feature>
<dbReference type="AlphaFoldDB" id="A0A8E7AXZ6"/>
<evidence type="ECO:0000256" key="5">
    <source>
        <dbReference type="ARBA" id="ARBA00023136"/>
    </source>
</evidence>
<feature type="transmembrane region" description="Helical" evidence="6">
    <location>
        <begin position="21"/>
        <end position="39"/>
    </location>
</feature>
<evidence type="ECO:0000259" key="7">
    <source>
        <dbReference type="PROSITE" id="PS50850"/>
    </source>
</evidence>
<dbReference type="PRINTS" id="PR01035">
    <property type="entry name" value="TCRTETA"/>
</dbReference>
<dbReference type="Pfam" id="PF07690">
    <property type="entry name" value="MFS_1"/>
    <property type="match status" value="2"/>
</dbReference>
<dbReference type="SUPFAM" id="SSF103473">
    <property type="entry name" value="MFS general substrate transporter"/>
    <property type="match status" value="1"/>
</dbReference>
<feature type="transmembrane region" description="Helical" evidence="6">
    <location>
        <begin position="278"/>
        <end position="297"/>
    </location>
</feature>
<dbReference type="Proteomes" id="UP000680656">
    <property type="component" value="Chromosome"/>
</dbReference>
<dbReference type="RefSeq" id="WP_214420230.1">
    <property type="nucleotide sequence ID" value="NZ_CP075546.1"/>
</dbReference>
<reference evidence="8 9" key="1">
    <citation type="submission" date="2021-05" db="EMBL/GenBank/DDBJ databases">
        <title>A novel Methanospirillum isolate from a pyrite-forming mixed culture.</title>
        <authorList>
            <person name="Bunk B."/>
            <person name="Sproer C."/>
            <person name="Spring S."/>
            <person name="Pester M."/>
        </authorList>
    </citation>
    <scope>NUCLEOTIDE SEQUENCE [LARGE SCALE GENOMIC DNA]</scope>
    <source>
        <strain evidence="8 9">J.3.6.1-F.2.7.3</strain>
    </source>
</reference>
<keyword evidence="4 6" id="KW-1133">Transmembrane helix</keyword>
<feature type="transmembrane region" description="Helical" evidence="6">
    <location>
        <begin position="83"/>
        <end position="100"/>
    </location>
</feature>
<feature type="transmembrane region" description="Helical" evidence="6">
    <location>
        <begin position="112"/>
        <end position="129"/>
    </location>
</feature>
<evidence type="ECO:0000256" key="1">
    <source>
        <dbReference type="ARBA" id="ARBA00004141"/>
    </source>
</evidence>
<evidence type="ECO:0000313" key="8">
    <source>
        <dbReference type="EMBL" id="QVV89435.1"/>
    </source>
</evidence>
<dbReference type="KEGG" id="mrtj:KHC33_02585"/>
<evidence type="ECO:0000256" key="2">
    <source>
        <dbReference type="ARBA" id="ARBA00022448"/>
    </source>
</evidence>
<dbReference type="GO" id="GO:0022857">
    <property type="term" value="F:transmembrane transporter activity"/>
    <property type="evidence" value="ECO:0007669"/>
    <property type="project" value="InterPro"/>
</dbReference>
<proteinExistence type="predicted"/>
<keyword evidence="9" id="KW-1185">Reference proteome</keyword>
<evidence type="ECO:0000256" key="3">
    <source>
        <dbReference type="ARBA" id="ARBA00022692"/>
    </source>
</evidence>
<feature type="transmembrane region" description="Helical" evidence="6">
    <location>
        <begin position="249"/>
        <end position="266"/>
    </location>
</feature>
<dbReference type="InterPro" id="IPR001958">
    <property type="entry name" value="Tet-R_TetA/multi-R_MdtG-like"/>
</dbReference>
<name>A0A8E7AXZ6_9EURY</name>
<keyword evidence="3 6" id="KW-0812">Transmembrane</keyword>
<dbReference type="EMBL" id="CP075546">
    <property type="protein sequence ID" value="QVV89435.1"/>
    <property type="molecule type" value="Genomic_DNA"/>
</dbReference>
<feature type="transmembrane region" description="Helical" evidence="6">
    <location>
        <begin position="224"/>
        <end position="243"/>
    </location>
</feature>
<comment type="subcellular location">
    <subcellularLocation>
        <location evidence="1">Membrane</location>
        <topology evidence="1">Multi-pass membrane protein</topology>
    </subcellularLocation>
</comment>
<evidence type="ECO:0000313" key="9">
    <source>
        <dbReference type="Proteomes" id="UP000680656"/>
    </source>
</evidence>
<feature type="transmembrane region" description="Helical" evidence="6">
    <location>
        <begin position="337"/>
        <end position="360"/>
    </location>
</feature>
<feature type="transmembrane region" description="Helical" evidence="6">
    <location>
        <begin position="51"/>
        <end position="71"/>
    </location>
</feature>
<feature type="transmembrane region" description="Helical" evidence="6">
    <location>
        <begin position="303"/>
        <end position="325"/>
    </location>
</feature>
<dbReference type="InterPro" id="IPR011701">
    <property type="entry name" value="MFS"/>
</dbReference>
<keyword evidence="5 6" id="KW-0472">Membrane</keyword>
<dbReference type="GO" id="GO:0016020">
    <property type="term" value="C:membrane"/>
    <property type="evidence" value="ECO:0007669"/>
    <property type="project" value="UniProtKB-SubCell"/>
</dbReference>
<dbReference type="GeneID" id="65096035"/>
<evidence type="ECO:0000256" key="6">
    <source>
        <dbReference type="SAM" id="Phobius"/>
    </source>
</evidence>
<dbReference type="PROSITE" id="PS50850">
    <property type="entry name" value="MFS"/>
    <property type="match status" value="1"/>
</dbReference>
<accession>A0A8E7AXZ6</accession>
<keyword evidence="2" id="KW-0813">Transport</keyword>
<dbReference type="PANTHER" id="PTHR23506">
    <property type="entry name" value="GH10249P"/>
    <property type="match status" value="1"/>
</dbReference>